<accession>A0A0N4U2U7</accession>
<evidence type="ECO:0000256" key="7">
    <source>
        <dbReference type="ARBA" id="ARBA00023180"/>
    </source>
</evidence>
<dbReference type="EMBL" id="UYYG01001152">
    <property type="protein sequence ID" value="VDN55411.1"/>
    <property type="molecule type" value="Genomic_DNA"/>
</dbReference>
<evidence type="ECO:0000313" key="13">
    <source>
        <dbReference type="Proteomes" id="UP000274756"/>
    </source>
</evidence>
<feature type="repeat" description="Cys-rich GLG1" evidence="8">
    <location>
        <begin position="953"/>
        <end position="1017"/>
    </location>
</feature>
<name>A0A0N4U2U7_DRAME</name>
<keyword evidence="2 10" id="KW-0812">Transmembrane</keyword>
<feature type="repeat" description="Cys-rich GLG1" evidence="8">
    <location>
        <begin position="423"/>
        <end position="485"/>
    </location>
</feature>
<dbReference type="Proteomes" id="UP000038040">
    <property type="component" value="Unplaced"/>
</dbReference>
<reference evidence="14" key="1">
    <citation type="submission" date="2017-02" db="UniProtKB">
        <authorList>
            <consortium name="WormBaseParasite"/>
        </authorList>
    </citation>
    <scope>IDENTIFICATION</scope>
</reference>
<dbReference type="OrthoDB" id="2015434at2759"/>
<evidence type="ECO:0000256" key="1">
    <source>
        <dbReference type="ARBA" id="ARBA00004479"/>
    </source>
</evidence>
<dbReference type="WBParaSite" id="DME_0000102401-mRNA-1">
    <property type="protein sequence ID" value="DME_0000102401-mRNA-1"/>
    <property type="gene ID" value="DME_0000102401"/>
</dbReference>
<comment type="subcellular location">
    <subcellularLocation>
        <location evidence="1">Membrane</location>
        <topology evidence="1">Single-pass type I membrane protein</topology>
    </subcellularLocation>
</comment>
<evidence type="ECO:0000313" key="14">
    <source>
        <dbReference type="WBParaSite" id="DME_0000102401-mRNA-1"/>
    </source>
</evidence>
<proteinExistence type="predicted"/>
<feature type="repeat" description="Cys-rich GLG1" evidence="8">
    <location>
        <begin position="357"/>
        <end position="419"/>
    </location>
</feature>
<feature type="repeat" description="Cys-rich GLG1" evidence="8">
    <location>
        <begin position="227"/>
        <end position="287"/>
    </location>
</feature>
<dbReference type="InterPro" id="IPR017873">
    <property type="entry name" value="Cys-rich_GLG1_repeat_euk"/>
</dbReference>
<dbReference type="PANTHER" id="PTHR11884:SF1">
    <property type="entry name" value="GOLGI APPARATUS PROTEIN 1"/>
    <property type="match status" value="1"/>
</dbReference>
<keyword evidence="5 10" id="KW-1133">Transmembrane helix</keyword>
<evidence type="ECO:0000256" key="4">
    <source>
        <dbReference type="ARBA" id="ARBA00022737"/>
    </source>
</evidence>
<evidence type="ECO:0000256" key="2">
    <source>
        <dbReference type="ARBA" id="ARBA00022692"/>
    </source>
</evidence>
<dbReference type="STRING" id="318479.A0A0N4U2U7"/>
<protein>
    <submittedName>
        <fullName evidence="14">Golgi apparatus protein 1</fullName>
    </submittedName>
</protein>
<keyword evidence="13" id="KW-1185">Reference proteome</keyword>
<keyword evidence="3" id="KW-0732">Signal</keyword>
<dbReference type="GO" id="GO:0017134">
    <property type="term" value="F:fibroblast growth factor binding"/>
    <property type="evidence" value="ECO:0007669"/>
    <property type="project" value="TreeGrafter"/>
</dbReference>
<evidence type="ECO:0000256" key="9">
    <source>
        <dbReference type="SAM" id="MobiDB-lite"/>
    </source>
</evidence>
<keyword evidence="7" id="KW-0325">Glycoprotein</keyword>
<evidence type="ECO:0000256" key="8">
    <source>
        <dbReference type="PROSITE-ProRule" id="PRU00622"/>
    </source>
</evidence>
<feature type="region of interest" description="Disordered" evidence="9">
    <location>
        <begin position="1"/>
        <end position="35"/>
    </location>
</feature>
<dbReference type="Pfam" id="PF00839">
    <property type="entry name" value="Cys_rich_FGFR"/>
    <property type="match status" value="11"/>
</dbReference>
<feature type="repeat" description="Cys-rich GLG1" evidence="8">
    <location>
        <begin position="820"/>
        <end position="878"/>
    </location>
</feature>
<evidence type="ECO:0000256" key="10">
    <source>
        <dbReference type="SAM" id="Phobius"/>
    </source>
</evidence>
<dbReference type="GO" id="GO:0000139">
    <property type="term" value="C:Golgi membrane"/>
    <property type="evidence" value="ECO:0007669"/>
    <property type="project" value="InterPro"/>
</dbReference>
<feature type="transmembrane region" description="Helical" evidence="10">
    <location>
        <begin position="1127"/>
        <end position="1149"/>
    </location>
</feature>
<dbReference type="InterPro" id="IPR001893">
    <property type="entry name" value="Cys-rich_GLG1_repeat"/>
</dbReference>
<reference evidence="11 13" key="2">
    <citation type="submission" date="2018-11" db="EMBL/GenBank/DDBJ databases">
        <authorList>
            <consortium name="Pathogen Informatics"/>
        </authorList>
    </citation>
    <scope>NUCLEOTIDE SEQUENCE [LARGE SCALE GENOMIC DNA]</scope>
</reference>
<dbReference type="Proteomes" id="UP000274756">
    <property type="component" value="Unassembled WGS sequence"/>
</dbReference>
<dbReference type="PROSITE" id="PS51289">
    <property type="entry name" value="GLG1_C_RICH"/>
    <property type="match status" value="7"/>
</dbReference>
<dbReference type="PANTHER" id="PTHR11884">
    <property type="entry name" value="SELECTIN LIGAND RELATED"/>
    <property type="match status" value="1"/>
</dbReference>
<evidence type="ECO:0000313" key="11">
    <source>
        <dbReference type="EMBL" id="VDN55411.1"/>
    </source>
</evidence>
<keyword evidence="4" id="KW-0677">Repeat</keyword>
<dbReference type="AlphaFoldDB" id="A0A0N4U2U7"/>
<evidence type="ECO:0000256" key="3">
    <source>
        <dbReference type="ARBA" id="ARBA00022729"/>
    </source>
</evidence>
<evidence type="ECO:0000256" key="5">
    <source>
        <dbReference type="ARBA" id="ARBA00022989"/>
    </source>
</evidence>
<evidence type="ECO:0000256" key="6">
    <source>
        <dbReference type="ARBA" id="ARBA00023136"/>
    </source>
</evidence>
<feature type="repeat" description="Cys-rich GLG1" evidence="8">
    <location>
        <begin position="627"/>
        <end position="690"/>
    </location>
</feature>
<feature type="repeat" description="Cys-rich GLG1" evidence="8">
    <location>
        <begin position="1018"/>
        <end position="1078"/>
    </location>
</feature>
<dbReference type="InterPro" id="IPR039728">
    <property type="entry name" value="GLG1"/>
</dbReference>
<gene>
    <name evidence="11" type="ORF">DME_LOCUS5384</name>
</gene>
<evidence type="ECO:0000313" key="12">
    <source>
        <dbReference type="Proteomes" id="UP000038040"/>
    </source>
</evidence>
<organism evidence="12 14">
    <name type="scientific">Dracunculus medinensis</name>
    <name type="common">Guinea worm</name>
    <dbReference type="NCBI Taxonomy" id="318479"/>
    <lineage>
        <taxon>Eukaryota</taxon>
        <taxon>Metazoa</taxon>
        <taxon>Ecdysozoa</taxon>
        <taxon>Nematoda</taxon>
        <taxon>Chromadorea</taxon>
        <taxon>Rhabditida</taxon>
        <taxon>Spirurina</taxon>
        <taxon>Dracunculoidea</taxon>
        <taxon>Dracunculidae</taxon>
        <taxon>Dracunculus</taxon>
    </lineage>
</organism>
<sequence>QHKPDDQQQQLQNAQEILQQQQQQQQAGGSKIGQGENYLADEPECKDDVAKYCSRLGIDMKNDMMILECLQEVGFAEKQPISDQCQHLIWQYKVNLTQDDRVKQAVQQYCREEMSSTVYGKDMSKCTGISRSGYALSCYLDFLHLVSKTSICSQFLMAMGRLAIHDYPIVAPFVESCSDTIKKLNCGKLTLPSQHEKSRMPHSQGATLDCIIQKLTESLNNNADLQNIGDQCRHQVMRIVELQQEDYHLDVPLFLACREDRERFCANVMSGNGRIFECLLAHRSDQQMKPKCTEQLAKRAAWIGKNFRLAHPLVDGCDAELRKYNCLPQQQYAASPNFHLTWVLLCLENAQHREDSKFSEQCRHEMLNHRKLMMTEFRLSPEIVMSCAQDIDAFCSPNGDIEAEGKTLHCLMAHAQERDEKKRIGVQCRNALSTLVKIADVPSNYKVDPVLYGSCKSLIDGACAMDAFSHTSTLSCLMRHMDVDMPKECEDRLLEIQYFISRDWYTPELKVCHDDAVQKCSADKDWYVQNNFENRPENGPFVLACLYRLAYFEESSVSFLCLGFLLTPACASSVRNILRTRAVRVNLIPTIEDACRFALSEFCSSNVKPFEEMKCLQEHMFKKEFQMKYKQCHYELSEFTRMEAKDTALNTALTRACKPVIMKYCSEYANEEMDHGGVMECLSVNKIQPEMTSKCRSYVNHFELVARRNYAYSYRFNEACGNDIKKYCSQVGNNVADIMRCLSSVAFENKLLGGPDLDKDCKKEFKKQYIQQEKFDDRSHMVDADPHLMNKCAEEIERLKCSRESSFENIVECLRVNFDTLKPDCKAIIFDREKIEAVDNVLDDELQTQCRLDIDKFCPDYKRENVLDCLKNNKILGRLSSNCQKTVVERLHEKVRDIRLNIGLFESCKKEAEHYCPDDYKKINDHQYARKTLEGVLVMCLRTQFADLREDVHFSIKCKDEISKVILESEFDVQLDPSLYRACKTTIPKHCSNSVIARGGSYESVLECLKADFRQGLISDAECSRQLARRLHESLVDIHLDPILHEACATDVQRLCRDIPPGQSRIIICLMDVMKESNLKLSPTCQNKLTERNELWARAHKEYAMPLPENFADVIDIVTNHPRRTSLLTWFAAFVVILFIVGCCCGRASKRIHRELKNR</sequence>
<feature type="compositionally biased region" description="Low complexity" evidence="9">
    <location>
        <begin position="7"/>
        <end position="26"/>
    </location>
</feature>
<keyword evidence="6 10" id="KW-0472">Membrane</keyword>